<dbReference type="HAMAP" id="MF_04156">
    <property type="entry name" value="HELIC_LOADER_T4"/>
    <property type="match status" value="1"/>
</dbReference>
<dbReference type="InterPro" id="IPR015085">
    <property type="entry name" value="Phage_T4_Gp59_N"/>
</dbReference>
<dbReference type="InterPro" id="IPR037082">
    <property type="entry name" value="Phage_T4_Gp59_C_sf"/>
</dbReference>
<feature type="domain" description="Bacteriophage T4 Gp59 helicase assembly protein C-terminal" evidence="2">
    <location>
        <begin position="107"/>
        <end position="191"/>
    </location>
</feature>
<sequence length="193" mass="23579">MQPIEVYLMYCAMKAHFGKGDYDFHKFGGKSKVSRDSFYKRNDRLFFVRLSRKYKEYDYIRNYLVSNFVRASRDGWIGHFHEKIYEDWEKYMQSLTYNFEQELSPHVDDFEKLFEVPEGSHPLLLKEYFGKRVSLETLIILDELVQYVDDWDKKMWEDILWPDIKKLMTDYQKFLTIPKEKCKMVLLKLIKKD</sequence>
<dbReference type="Pfam" id="PF08994">
    <property type="entry name" value="T4_Gp59_C"/>
    <property type="match status" value="1"/>
</dbReference>
<dbReference type="InterPro" id="IPR008944">
    <property type="entry name" value="Phage_T4_Gp59"/>
</dbReference>
<reference evidence="3" key="1">
    <citation type="submission" date="2018-05" db="EMBL/GenBank/DDBJ databases">
        <authorList>
            <person name="Lanie J.A."/>
            <person name="Ng W.-L."/>
            <person name="Kazmierczak K.M."/>
            <person name="Andrzejewski T.M."/>
            <person name="Davidsen T.M."/>
            <person name="Wayne K.J."/>
            <person name="Tettelin H."/>
            <person name="Glass J.I."/>
            <person name="Rusch D."/>
            <person name="Podicherti R."/>
            <person name="Tsui H.-C.T."/>
            <person name="Winkler M.E."/>
        </authorList>
    </citation>
    <scope>NUCLEOTIDE SEQUENCE</scope>
</reference>
<evidence type="ECO:0000259" key="2">
    <source>
        <dbReference type="Pfam" id="PF08994"/>
    </source>
</evidence>
<evidence type="ECO:0000259" key="1">
    <source>
        <dbReference type="Pfam" id="PF08993"/>
    </source>
</evidence>
<dbReference type="InterPro" id="IPR015086">
    <property type="entry name" value="Phage_T4_Gp59_C"/>
</dbReference>
<dbReference type="Gene3D" id="1.10.220.50">
    <property type="entry name" value="Bacteriophage T4, Gp59, helicase assembly protein, C-terminal domain"/>
    <property type="match status" value="1"/>
</dbReference>
<proteinExistence type="inferred from homology"/>
<dbReference type="EMBL" id="UINC01011041">
    <property type="protein sequence ID" value="SVA48891.1"/>
    <property type="molecule type" value="Genomic_DNA"/>
</dbReference>
<feature type="domain" description="Bacteriophage T4 Gp59 helicase assembly protein N-terminal" evidence="1">
    <location>
        <begin position="5"/>
        <end position="91"/>
    </location>
</feature>
<dbReference type="Pfam" id="PF08993">
    <property type="entry name" value="T4_Gp59_N"/>
    <property type="match status" value="1"/>
</dbReference>
<name>A0A381W9C2_9ZZZZ</name>
<dbReference type="AlphaFoldDB" id="A0A381W9C2"/>
<dbReference type="InterPro" id="IPR023197">
    <property type="entry name" value="Phage_T4_Gp59_dom_sf"/>
</dbReference>
<evidence type="ECO:0000313" key="3">
    <source>
        <dbReference type="EMBL" id="SVA48891.1"/>
    </source>
</evidence>
<accession>A0A381W9C2</accession>
<evidence type="ECO:0008006" key="4">
    <source>
        <dbReference type="Google" id="ProtNLM"/>
    </source>
</evidence>
<protein>
    <recommendedName>
        <fullName evidence="4">Bacteriophage T4 Gp59 helicase assembly protein N-terminal domain-containing protein</fullName>
    </recommendedName>
</protein>
<dbReference type="SUPFAM" id="SSF48493">
    <property type="entry name" value="gene 59 helicase assembly protein"/>
    <property type="match status" value="1"/>
</dbReference>
<organism evidence="3">
    <name type="scientific">marine metagenome</name>
    <dbReference type="NCBI Taxonomy" id="408172"/>
    <lineage>
        <taxon>unclassified sequences</taxon>
        <taxon>metagenomes</taxon>
        <taxon>ecological metagenomes</taxon>
    </lineage>
</organism>
<gene>
    <name evidence="3" type="ORF">METZ01_LOCUS101745</name>
</gene>